<reference evidence="1" key="1">
    <citation type="submission" date="2023-07" db="EMBL/GenBank/DDBJ databases">
        <title>Genomic Encyclopedia of Type Strains, Phase IV (KMG-IV): sequencing the most valuable type-strain genomes for metagenomic binning, comparative biology and taxonomic classification.</title>
        <authorList>
            <person name="Goeker M."/>
        </authorList>
    </citation>
    <scope>NUCLEOTIDE SEQUENCE</scope>
    <source>
        <strain evidence="1">DSM 19659</strain>
    </source>
</reference>
<organism evidence="1 2">
    <name type="scientific">Moryella indoligenes</name>
    <dbReference type="NCBI Taxonomy" id="371674"/>
    <lineage>
        <taxon>Bacteria</taxon>
        <taxon>Bacillati</taxon>
        <taxon>Bacillota</taxon>
        <taxon>Clostridia</taxon>
        <taxon>Lachnospirales</taxon>
        <taxon>Lachnospiraceae</taxon>
        <taxon>Moryella</taxon>
    </lineage>
</organism>
<comment type="caution">
    <text evidence="1">The sequence shown here is derived from an EMBL/GenBank/DDBJ whole genome shotgun (WGS) entry which is preliminary data.</text>
</comment>
<evidence type="ECO:0000313" key="2">
    <source>
        <dbReference type="Proteomes" id="UP001241537"/>
    </source>
</evidence>
<gene>
    <name evidence="1" type="ORF">J2S20_002117</name>
</gene>
<protein>
    <submittedName>
        <fullName evidence="1">P2-related tail formation protein</fullName>
    </submittedName>
</protein>
<dbReference type="InterPro" id="IPR006521">
    <property type="entry name" value="Tail_protein_I"/>
</dbReference>
<sequence length="190" mass="21802">MIKYEDGEILDLLPSIFKESPDWIAFSYCLKMGMRGMLTCLQKIHLLSDINSTPEDVLDYLALELRAPYYKETLDIEKKRELLKGSILWRMQAGTNASLQQVIDILFEGGNIIERPKYSGDPHHFYIRTNYALDSKELLSEFRSIIDNVKRKSSVLDRVEFAQSGRTMLYAASANLAMEIIEDGITVNRV</sequence>
<dbReference type="RefSeq" id="WP_307255350.1">
    <property type="nucleotide sequence ID" value="NZ_JAUSTO010000019.1"/>
</dbReference>
<name>A0AAE3VC38_9FIRM</name>
<evidence type="ECO:0000313" key="1">
    <source>
        <dbReference type="EMBL" id="MDQ0153397.1"/>
    </source>
</evidence>
<keyword evidence="2" id="KW-1185">Reference proteome</keyword>
<proteinExistence type="predicted"/>
<accession>A0AAE3VC38</accession>
<dbReference type="Proteomes" id="UP001241537">
    <property type="component" value="Unassembled WGS sequence"/>
</dbReference>
<dbReference type="EMBL" id="JAUSTO010000019">
    <property type="protein sequence ID" value="MDQ0153397.1"/>
    <property type="molecule type" value="Genomic_DNA"/>
</dbReference>
<dbReference type="Pfam" id="PF09684">
    <property type="entry name" value="Tail_P2_I"/>
    <property type="match status" value="1"/>
</dbReference>
<dbReference type="AlphaFoldDB" id="A0AAE3VC38"/>